<proteinExistence type="predicted"/>
<reference evidence="1 2" key="1">
    <citation type="journal article" date="2012" name="New Phytol.">
        <title>Insight into trade-off between wood decay and parasitism from the genome of a fungal forest pathogen.</title>
        <authorList>
            <person name="Olson A."/>
            <person name="Aerts A."/>
            <person name="Asiegbu F."/>
            <person name="Belbahri L."/>
            <person name="Bouzid O."/>
            <person name="Broberg A."/>
            <person name="Canback B."/>
            <person name="Coutinho P.M."/>
            <person name="Cullen D."/>
            <person name="Dalman K."/>
            <person name="Deflorio G."/>
            <person name="van Diepen L.T."/>
            <person name="Dunand C."/>
            <person name="Duplessis S."/>
            <person name="Durling M."/>
            <person name="Gonthier P."/>
            <person name="Grimwood J."/>
            <person name="Fossdal C.G."/>
            <person name="Hansson D."/>
            <person name="Henrissat B."/>
            <person name="Hietala A."/>
            <person name="Himmelstrand K."/>
            <person name="Hoffmeister D."/>
            <person name="Hogberg N."/>
            <person name="James T.Y."/>
            <person name="Karlsson M."/>
            <person name="Kohler A."/>
            <person name="Kues U."/>
            <person name="Lee Y.H."/>
            <person name="Lin Y.C."/>
            <person name="Lind M."/>
            <person name="Lindquist E."/>
            <person name="Lombard V."/>
            <person name="Lucas S."/>
            <person name="Lunden K."/>
            <person name="Morin E."/>
            <person name="Murat C."/>
            <person name="Park J."/>
            <person name="Raffaello T."/>
            <person name="Rouze P."/>
            <person name="Salamov A."/>
            <person name="Schmutz J."/>
            <person name="Solheim H."/>
            <person name="Stahlberg J."/>
            <person name="Velez H."/>
            <person name="de Vries R.P."/>
            <person name="Wiebenga A."/>
            <person name="Woodward S."/>
            <person name="Yakovlev I."/>
            <person name="Garbelotto M."/>
            <person name="Martin F."/>
            <person name="Grigoriev I.V."/>
            <person name="Stenlid J."/>
        </authorList>
    </citation>
    <scope>NUCLEOTIDE SEQUENCE [LARGE SCALE GENOMIC DNA]</scope>
    <source>
        <strain evidence="1 2">TC 32-1</strain>
    </source>
</reference>
<evidence type="ECO:0000313" key="2">
    <source>
        <dbReference type="Proteomes" id="UP000030671"/>
    </source>
</evidence>
<dbReference type="Proteomes" id="UP000030671">
    <property type="component" value="Unassembled WGS sequence"/>
</dbReference>
<sequence>MDRTFIAIHRIACYAPIIDATNLGLAAPSRLPRITGQVHSPHFVSCSRDLLSFKSQLYLPPL</sequence>
<accession>W4JPN9</accession>
<keyword evidence="2" id="KW-1185">Reference proteome</keyword>
<dbReference type="GeneID" id="20673064"/>
<dbReference type="EMBL" id="KI925467">
    <property type="protein sequence ID" value="ETW74831.1"/>
    <property type="molecule type" value="Genomic_DNA"/>
</dbReference>
<dbReference type="HOGENOM" id="CLU_2904454_0_0_1"/>
<evidence type="ECO:0000313" key="1">
    <source>
        <dbReference type="EMBL" id="ETW74831.1"/>
    </source>
</evidence>
<dbReference type="InParanoid" id="W4JPN9"/>
<dbReference type="AlphaFoldDB" id="W4JPN9"/>
<dbReference type="RefSeq" id="XP_009553306.1">
    <property type="nucleotide sequence ID" value="XM_009555011.1"/>
</dbReference>
<dbReference type="KEGG" id="hir:HETIRDRAFT_412751"/>
<protein>
    <submittedName>
        <fullName evidence="1">Uncharacterized protein</fullName>
    </submittedName>
</protein>
<name>W4JPN9_HETIT</name>
<gene>
    <name evidence="1" type="ORF">HETIRDRAFT_412751</name>
</gene>
<organism evidence="1 2">
    <name type="scientific">Heterobasidion irregulare (strain TC 32-1)</name>
    <dbReference type="NCBI Taxonomy" id="747525"/>
    <lineage>
        <taxon>Eukaryota</taxon>
        <taxon>Fungi</taxon>
        <taxon>Dikarya</taxon>
        <taxon>Basidiomycota</taxon>
        <taxon>Agaricomycotina</taxon>
        <taxon>Agaricomycetes</taxon>
        <taxon>Russulales</taxon>
        <taxon>Bondarzewiaceae</taxon>
        <taxon>Heterobasidion</taxon>
        <taxon>Heterobasidion annosum species complex</taxon>
    </lineage>
</organism>